<feature type="compositionally biased region" description="Low complexity" evidence="1">
    <location>
        <begin position="14"/>
        <end position="24"/>
    </location>
</feature>
<dbReference type="GO" id="GO:0006355">
    <property type="term" value="P:regulation of DNA-templated transcription"/>
    <property type="evidence" value="ECO:0007669"/>
    <property type="project" value="TreeGrafter"/>
</dbReference>
<reference evidence="3 4" key="1">
    <citation type="journal article" date="2018" name="Int. J. Syst. Evol. Microbiol.">
        <title>Bifidobacterium callitrichidarum sp. nov. from the faeces of the emperor tamarin (Saguinus imperator).</title>
        <authorList>
            <person name="Modesto M."/>
            <person name="Michelini S."/>
            <person name="Sansosti M.C."/>
            <person name="De Filippo C."/>
            <person name="Cavalieri D."/>
            <person name="Qvirist L."/>
            <person name="Andlid T."/>
            <person name="Spiezio C."/>
            <person name="Sandri C."/>
            <person name="Pascarelli S."/>
            <person name="Sgorbati B."/>
            <person name="Mattarelli P."/>
        </authorList>
    </citation>
    <scope>NUCLEOTIDE SEQUENCE [LARGE SCALE GENOMIC DNA]</scope>
    <source>
        <strain evidence="3 4">TRI 5</strain>
    </source>
</reference>
<accession>A0A2U2N791</accession>
<name>A0A2U2N791_9BIFI</name>
<dbReference type="AlphaFoldDB" id="A0A2U2N791"/>
<feature type="region of interest" description="Disordered" evidence="1">
    <location>
        <begin position="1"/>
        <end position="24"/>
    </location>
</feature>
<evidence type="ECO:0000313" key="4">
    <source>
        <dbReference type="Proteomes" id="UP000245876"/>
    </source>
</evidence>
<dbReference type="OrthoDB" id="3181812at2"/>
<dbReference type="GO" id="GO:0005829">
    <property type="term" value="C:cytosol"/>
    <property type="evidence" value="ECO:0007669"/>
    <property type="project" value="TreeGrafter"/>
</dbReference>
<dbReference type="SUPFAM" id="SSF53850">
    <property type="entry name" value="Periplasmic binding protein-like II"/>
    <property type="match status" value="1"/>
</dbReference>
<protein>
    <recommendedName>
        <fullName evidence="2">LysR substrate-binding domain-containing protein</fullName>
    </recommendedName>
</protein>
<dbReference type="Gene3D" id="3.40.190.10">
    <property type="entry name" value="Periplasmic binding protein-like II"/>
    <property type="match status" value="2"/>
</dbReference>
<dbReference type="Pfam" id="PF03466">
    <property type="entry name" value="LysR_substrate"/>
    <property type="match status" value="1"/>
</dbReference>
<evidence type="ECO:0000313" key="3">
    <source>
        <dbReference type="EMBL" id="PWG65055.1"/>
    </source>
</evidence>
<evidence type="ECO:0000256" key="1">
    <source>
        <dbReference type="SAM" id="MobiDB-lite"/>
    </source>
</evidence>
<evidence type="ECO:0000259" key="2">
    <source>
        <dbReference type="Pfam" id="PF03466"/>
    </source>
</evidence>
<dbReference type="InterPro" id="IPR005119">
    <property type="entry name" value="LysR_subst-bd"/>
</dbReference>
<dbReference type="PROSITE" id="PS51257">
    <property type="entry name" value="PROKAR_LIPOPROTEIN"/>
    <property type="match status" value="1"/>
</dbReference>
<dbReference type="InterPro" id="IPR050950">
    <property type="entry name" value="HTH-type_LysR_regulators"/>
</dbReference>
<keyword evidence="4" id="KW-1185">Reference proteome</keyword>
<sequence>MSRIFAGCSRSSDRSSSAGVVASCSSSSGVSCFVEEGYGCAICPAGLVDTSGESGLVFRPLEPPVYTKLAIAWKKSQPLAPAAAAFLDELRAVISD</sequence>
<gene>
    <name evidence="3" type="ORF">DF196_07895</name>
</gene>
<dbReference type="EMBL" id="QFFM01000014">
    <property type="protein sequence ID" value="PWG65055.1"/>
    <property type="molecule type" value="Genomic_DNA"/>
</dbReference>
<organism evidence="3 4">
    <name type="scientific">Bifidobacterium callitrichidarum</name>
    <dbReference type="NCBI Taxonomy" id="2052941"/>
    <lineage>
        <taxon>Bacteria</taxon>
        <taxon>Bacillati</taxon>
        <taxon>Actinomycetota</taxon>
        <taxon>Actinomycetes</taxon>
        <taxon>Bifidobacteriales</taxon>
        <taxon>Bifidobacteriaceae</taxon>
        <taxon>Bifidobacterium</taxon>
    </lineage>
</organism>
<dbReference type="Proteomes" id="UP000245876">
    <property type="component" value="Unassembled WGS sequence"/>
</dbReference>
<feature type="domain" description="LysR substrate-binding" evidence="2">
    <location>
        <begin position="20"/>
        <end position="93"/>
    </location>
</feature>
<proteinExistence type="predicted"/>
<dbReference type="PANTHER" id="PTHR30419">
    <property type="entry name" value="HTH-TYPE TRANSCRIPTIONAL REGULATOR YBHD"/>
    <property type="match status" value="1"/>
</dbReference>
<comment type="caution">
    <text evidence="3">The sequence shown here is derived from an EMBL/GenBank/DDBJ whole genome shotgun (WGS) entry which is preliminary data.</text>
</comment>